<accession>A0A176RWD6</accession>
<evidence type="ECO:0000313" key="2">
    <source>
        <dbReference type="Proteomes" id="UP000076962"/>
    </source>
</evidence>
<reference evidence="1 2" key="1">
    <citation type="submission" date="2016-05" db="EMBL/GenBank/DDBJ databases">
        <title>Single-cell genome of chain-forming Candidatus Thiomargarita nelsonii and comparison to other large sulfur-oxidizing bacteria.</title>
        <authorList>
            <person name="Winkel M."/>
            <person name="Salman V."/>
            <person name="Woyke T."/>
            <person name="Schulz-Vogt H."/>
            <person name="Richter M."/>
            <person name="Flood B."/>
            <person name="Bailey J."/>
            <person name="Amann R."/>
            <person name="Mussmann M."/>
        </authorList>
    </citation>
    <scope>NUCLEOTIDE SEQUENCE [LARGE SCALE GENOMIC DNA]</scope>
    <source>
        <strain evidence="1 2">THI036</strain>
    </source>
</reference>
<sequence length="65" mass="8070">MKDFEWNEEKNQWIKENRNISFEEIVFFIENGGLLDTYKHPNKEKYPRQSIFGVLYEKTHLRVEY</sequence>
<evidence type="ECO:0000313" key="1">
    <source>
        <dbReference type="EMBL" id="OAD20070.1"/>
    </source>
</evidence>
<name>A0A176RWD6_9GAMM</name>
<proteinExistence type="predicted"/>
<dbReference type="InterPro" id="IPR038573">
    <property type="entry name" value="BrnT_sf"/>
</dbReference>
<comment type="caution">
    <text evidence="1">The sequence shown here is derived from an EMBL/GenBank/DDBJ whole genome shotgun (WGS) entry which is preliminary data.</text>
</comment>
<dbReference type="AlphaFoldDB" id="A0A176RWD6"/>
<gene>
    <name evidence="1" type="ORF">THIOM_004251</name>
</gene>
<dbReference type="Gene3D" id="3.10.450.530">
    <property type="entry name" value="Ribonuclease toxin, BrnT, of type II toxin-antitoxin system"/>
    <property type="match status" value="1"/>
</dbReference>
<evidence type="ECO:0008006" key="3">
    <source>
        <dbReference type="Google" id="ProtNLM"/>
    </source>
</evidence>
<keyword evidence="2" id="KW-1185">Reference proteome</keyword>
<protein>
    <recommendedName>
        <fullName evidence="3">Toxin</fullName>
    </recommendedName>
</protein>
<organism evidence="1 2">
    <name type="scientific">Candidatus Thiomargarita nelsonii</name>
    <dbReference type="NCBI Taxonomy" id="1003181"/>
    <lineage>
        <taxon>Bacteria</taxon>
        <taxon>Pseudomonadati</taxon>
        <taxon>Pseudomonadota</taxon>
        <taxon>Gammaproteobacteria</taxon>
        <taxon>Thiotrichales</taxon>
        <taxon>Thiotrichaceae</taxon>
        <taxon>Thiomargarita</taxon>
    </lineage>
</organism>
<dbReference type="EMBL" id="LUTY01002562">
    <property type="protein sequence ID" value="OAD20070.1"/>
    <property type="molecule type" value="Genomic_DNA"/>
</dbReference>
<dbReference type="Proteomes" id="UP000076962">
    <property type="component" value="Unassembled WGS sequence"/>
</dbReference>